<reference evidence="9 10" key="1">
    <citation type="journal article" date="2019" name="Syst. Appl. Microbiol.">
        <title>Polyphasic characterization of two novel Lactobacillus spp. isolated from blown salami packages: Description of Lactobacillus halodurans sp. nov. and Lactobacillus salsicarnum sp. nov.</title>
        <authorList>
            <person name="Schuster J.A."/>
            <person name="Klingl A."/>
            <person name="Vogel R.F."/>
            <person name="Ehrmann M.A."/>
        </authorList>
    </citation>
    <scope>NUCLEOTIDE SEQUENCE [LARGE SCALE GENOMIC DNA]</scope>
    <source>
        <strain evidence="9 10">TMW 1.2118</strain>
    </source>
</reference>
<feature type="transmembrane region" description="Helical" evidence="7">
    <location>
        <begin position="282"/>
        <end position="300"/>
    </location>
</feature>
<keyword evidence="6 7" id="KW-0472">Membrane</keyword>
<feature type="domain" description="Major facilitator superfamily (MFS) profile" evidence="8">
    <location>
        <begin position="1"/>
        <end position="397"/>
    </location>
</feature>
<feature type="transmembrane region" description="Helical" evidence="7">
    <location>
        <begin position="95"/>
        <end position="119"/>
    </location>
</feature>
<evidence type="ECO:0000313" key="9">
    <source>
        <dbReference type="EMBL" id="MQS53026.1"/>
    </source>
</evidence>
<keyword evidence="5 7" id="KW-1133">Transmembrane helix</keyword>
<evidence type="ECO:0000256" key="7">
    <source>
        <dbReference type="SAM" id="Phobius"/>
    </source>
</evidence>
<dbReference type="OrthoDB" id="3268460at2"/>
<dbReference type="PANTHER" id="PTHR23517:SF10">
    <property type="entry name" value="MAJOR FACILITATOR SUPERFAMILY (MFS) PROFILE DOMAIN-CONTAINING PROTEIN"/>
    <property type="match status" value="1"/>
</dbReference>
<feature type="transmembrane region" description="Helical" evidence="7">
    <location>
        <begin position="70"/>
        <end position="89"/>
    </location>
</feature>
<evidence type="ECO:0000256" key="5">
    <source>
        <dbReference type="ARBA" id="ARBA00022989"/>
    </source>
</evidence>
<dbReference type="InterPro" id="IPR020846">
    <property type="entry name" value="MFS_dom"/>
</dbReference>
<name>A0A5P0ZIT3_9LACO</name>
<dbReference type="GO" id="GO:0022857">
    <property type="term" value="F:transmembrane transporter activity"/>
    <property type="evidence" value="ECO:0007669"/>
    <property type="project" value="InterPro"/>
</dbReference>
<dbReference type="InterPro" id="IPR036259">
    <property type="entry name" value="MFS_trans_sf"/>
</dbReference>
<evidence type="ECO:0000259" key="8">
    <source>
        <dbReference type="PROSITE" id="PS50850"/>
    </source>
</evidence>
<feature type="transmembrane region" description="Helical" evidence="7">
    <location>
        <begin position="7"/>
        <end position="29"/>
    </location>
</feature>
<dbReference type="AlphaFoldDB" id="A0A5P0ZIT3"/>
<evidence type="ECO:0000256" key="4">
    <source>
        <dbReference type="ARBA" id="ARBA00022692"/>
    </source>
</evidence>
<dbReference type="InterPro" id="IPR011701">
    <property type="entry name" value="MFS"/>
</dbReference>
<comment type="subcellular location">
    <subcellularLocation>
        <location evidence="1">Cell membrane</location>
        <topology evidence="1">Multi-pass membrane protein</topology>
    </subcellularLocation>
</comment>
<keyword evidence="4 7" id="KW-0812">Transmembrane</keyword>
<feature type="transmembrane region" description="Helical" evidence="7">
    <location>
        <begin position="131"/>
        <end position="152"/>
    </location>
</feature>
<keyword evidence="2" id="KW-0813">Transport</keyword>
<evidence type="ECO:0000256" key="1">
    <source>
        <dbReference type="ARBA" id="ARBA00004651"/>
    </source>
</evidence>
<feature type="transmembrane region" description="Helical" evidence="7">
    <location>
        <begin position="214"/>
        <end position="232"/>
    </location>
</feature>
<dbReference type="PANTHER" id="PTHR23517">
    <property type="entry name" value="RESISTANCE PROTEIN MDTM, PUTATIVE-RELATED-RELATED"/>
    <property type="match status" value="1"/>
</dbReference>
<keyword evidence="3" id="KW-1003">Cell membrane</keyword>
<feature type="transmembrane region" description="Helical" evidence="7">
    <location>
        <begin position="41"/>
        <end position="63"/>
    </location>
</feature>
<dbReference type="GO" id="GO:0005886">
    <property type="term" value="C:plasma membrane"/>
    <property type="evidence" value="ECO:0007669"/>
    <property type="project" value="UniProtKB-SubCell"/>
</dbReference>
<proteinExistence type="predicted"/>
<dbReference type="Gene3D" id="1.20.1250.20">
    <property type="entry name" value="MFS general substrate transporter like domains"/>
    <property type="match status" value="1"/>
</dbReference>
<dbReference type="SUPFAM" id="SSF103473">
    <property type="entry name" value="MFS general substrate transporter"/>
    <property type="match status" value="1"/>
</dbReference>
<evidence type="ECO:0000313" key="10">
    <source>
        <dbReference type="Proteomes" id="UP000380386"/>
    </source>
</evidence>
<dbReference type="InterPro" id="IPR050171">
    <property type="entry name" value="MFS_Transporters"/>
</dbReference>
<dbReference type="RefSeq" id="WP_153383559.1">
    <property type="nucleotide sequence ID" value="NZ_VDFM01000010.1"/>
</dbReference>
<accession>A0A5P0ZIT3</accession>
<dbReference type="PROSITE" id="PS50850">
    <property type="entry name" value="MFS"/>
    <property type="match status" value="1"/>
</dbReference>
<dbReference type="EMBL" id="VDFM01000010">
    <property type="protein sequence ID" value="MQS53026.1"/>
    <property type="molecule type" value="Genomic_DNA"/>
</dbReference>
<gene>
    <name evidence="9" type="ORF">FHL02_08330</name>
</gene>
<dbReference type="Proteomes" id="UP000380386">
    <property type="component" value="Unassembled WGS sequence"/>
</dbReference>
<organism evidence="9 10">
    <name type="scientific">Companilactobacillus mishanensis</name>
    <dbReference type="NCBI Taxonomy" id="2486008"/>
    <lineage>
        <taxon>Bacteria</taxon>
        <taxon>Bacillati</taxon>
        <taxon>Bacillota</taxon>
        <taxon>Bacilli</taxon>
        <taxon>Lactobacillales</taxon>
        <taxon>Lactobacillaceae</taxon>
        <taxon>Companilactobacillus</taxon>
    </lineage>
</organism>
<feature type="transmembrane region" description="Helical" evidence="7">
    <location>
        <begin position="306"/>
        <end position="331"/>
    </location>
</feature>
<sequence length="397" mass="44748">MRRQKMWLLILNITFNMVMGFILPVNMVFINKNLHEPLTTAGFALMVYSLFMMIGNALGGVLFDKTSRRWTLQSGYFIAVLTLIGMSFHHVWPSYIFMLVMLGFGMGISYTAINAYTAYIAEQSVGDSRIFFNNMYLAANVGIAIGSTAVSFIFNASIFLTFFIPVLMFVSCIIIVFFKADLFDETNEQANESHDHYHDDQPADPKIEIGDRRFRLNLIILSGAIFMMWMGYTQWDSNMSVYMLSRGMSMKQFGLIFTINATSLLIIQPIMNRVMSKLFKLLKNQIMIGITIMGLSFLLLPNAKSYLTFVTSMLILTVGEAMVFPTIPALLNKMSTNKNRGSLQSLYSIFGSLGRAVGPYVGSLLATWLTFGHLFYGITVMMIIIAVSLQSVKELNK</sequence>
<protein>
    <submittedName>
        <fullName evidence="9">MFS transporter</fullName>
    </submittedName>
</protein>
<feature type="transmembrane region" description="Helical" evidence="7">
    <location>
        <begin position="368"/>
        <end position="389"/>
    </location>
</feature>
<evidence type="ECO:0000256" key="3">
    <source>
        <dbReference type="ARBA" id="ARBA00022475"/>
    </source>
</evidence>
<comment type="caution">
    <text evidence="9">The sequence shown here is derived from an EMBL/GenBank/DDBJ whole genome shotgun (WGS) entry which is preliminary data.</text>
</comment>
<evidence type="ECO:0000256" key="2">
    <source>
        <dbReference type="ARBA" id="ARBA00022448"/>
    </source>
</evidence>
<evidence type="ECO:0000256" key="6">
    <source>
        <dbReference type="ARBA" id="ARBA00023136"/>
    </source>
</evidence>
<feature type="transmembrane region" description="Helical" evidence="7">
    <location>
        <begin position="252"/>
        <end position="270"/>
    </location>
</feature>
<feature type="transmembrane region" description="Helical" evidence="7">
    <location>
        <begin position="158"/>
        <end position="178"/>
    </location>
</feature>
<dbReference type="Pfam" id="PF07690">
    <property type="entry name" value="MFS_1"/>
    <property type="match status" value="1"/>
</dbReference>